<dbReference type="GO" id="GO:0046872">
    <property type="term" value="F:metal ion binding"/>
    <property type="evidence" value="ECO:0007669"/>
    <property type="project" value="UniProtKB-KW"/>
</dbReference>
<feature type="coiled-coil region" evidence="6">
    <location>
        <begin position="632"/>
        <end position="659"/>
    </location>
</feature>
<dbReference type="PANTHER" id="PTHR43763">
    <property type="entry name" value="XAA-PRO AMINOPEPTIDASE 1"/>
    <property type="match status" value="1"/>
</dbReference>
<dbReference type="Gene3D" id="3.40.50.1110">
    <property type="entry name" value="SGNH hydrolase"/>
    <property type="match status" value="1"/>
</dbReference>
<evidence type="ECO:0000259" key="7">
    <source>
        <dbReference type="Pfam" id="PF00557"/>
    </source>
</evidence>
<dbReference type="Gene3D" id="2.60.120.260">
    <property type="entry name" value="Galactose-binding domain-like"/>
    <property type="match status" value="1"/>
</dbReference>
<accession>A0A024G1M8</accession>
<evidence type="ECO:0000313" key="12">
    <source>
        <dbReference type="EMBL" id="CCI40753.1"/>
    </source>
</evidence>
<dbReference type="OrthoDB" id="9995434at2759"/>
<dbReference type="GO" id="GO:0005737">
    <property type="term" value="C:cytoplasm"/>
    <property type="evidence" value="ECO:0007669"/>
    <property type="project" value="UniProtKB-ARBA"/>
</dbReference>
<dbReference type="Pfam" id="PF01321">
    <property type="entry name" value="Creatinase_N"/>
    <property type="match status" value="1"/>
</dbReference>
<dbReference type="Proteomes" id="UP000053237">
    <property type="component" value="Unassembled WGS sequence"/>
</dbReference>
<dbReference type="Gene3D" id="3.90.230.10">
    <property type="entry name" value="Creatinase/methionine aminopeptidase superfamily"/>
    <property type="match status" value="1"/>
</dbReference>
<feature type="domain" description="Carbohydrate esterase 2 N-terminal" evidence="11">
    <location>
        <begin position="72"/>
        <end position="173"/>
    </location>
</feature>
<dbReference type="SUPFAM" id="SSF55920">
    <property type="entry name" value="Creatinase/aminopeptidase"/>
    <property type="match status" value="1"/>
</dbReference>
<dbReference type="GO" id="GO:0052689">
    <property type="term" value="F:carboxylic ester hydrolase activity"/>
    <property type="evidence" value="ECO:0007669"/>
    <property type="project" value="InterPro"/>
</dbReference>
<dbReference type="InterPro" id="IPR000587">
    <property type="entry name" value="Creatinase_N"/>
</dbReference>
<dbReference type="InterPro" id="IPR037461">
    <property type="entry name" value="CtCE2-like_dom"/>
</dbReference>
<keyword evidence="13" id="KW-1185">Reference proteome</keyword>
<dbReference type="Pfam" id="PF17996">
    <property type="entry name" value="CE2_N"/>
    <property type="match status" value="1"/>
</dbReference>
<proteinExistence type="inferred from homology"/>
<comment type="similarity">
    <text evidence="2">Belongs to the peptidase M24B family.</text>
</comment>
<dbReference type="AlphaFoldDB" id="A0A024G1M8"/>
<dbReference type="InterPro" id="IPR033740">
    <property type="entry name" value="Pept_M24B"/>
</dbReference>
<dbReference type="PANTHER" id="PTHR43763:SF6">
    <property type="entry name" value="XAA-PRO AMINOPEPTIDASE 1"/>
    <property type="match status" value="1"/>
</dbReference>
<feature type="domain" description="SGNH hydrolase-type esterase" evidence="9">
    <location>
        <begin position="185"/>
        <end position="337"/>
    </location>
</feature>
<evidence type="ECO:0000256" key="1">
    <source>
        <dbReference type="ARBA" id="ARBA00001936"/>
    </source>
</evidence>
<comment type="cofactor">
    <cofactor evidence="1">
        <name>Mn(2+)</name>
        <dbReference type="ChEBI" id="CHEBI:29035"/>
    </cofactor>
</comment>
<dbReference type="Pfam" id="PF16188">
    <property type="entry name" value="Peptidase_M24_C"/>
    <property type="match status" value="1"/>
</dbReference>
<comment type="caution">
    <text evidence="12">The sequence shown here is derived from an EMBL/GenBank/DDBJ whole genome shotgun (WGS) entry which is preliminary data.</text>
</comment>
<dbReference type="CDD" id="cd01085">
    <property type="entry name" value="APP"/>
    <property type="match status" value="1"/>
</dbReference>
<dbReference type="Pfam" id="PF13472">
    <property type="entry name" value="Lipase_GDSL_2"/>
    <property type="match status" value="1"/>
</dbReference>
<dbReference type="Gene3D" id="3.40.350.10">
    <property type="entry name" value="Creatinase/prolidase N-terminal domain"/>
    <property type="match status" value="2"/>
</dbReference>
<dbReference type="FunCoup" id="A0A024G1M8">
    <property type="interactions" value="47"/>
</dbReference>
<dbReference type="EMBL" id="CAIX01000011">
    <property type="protein sequence ID" value="CCI40753.1"/>
    <property type="molecule type" value="Genomic_DNA"/>
</dbReference>
<sequence length="1066" mass="120057">MQSRECIASEQHSSSESIGENDWKERQLFDFDIRMYRDGTYQLITASETDKIQYSGRFLHFGPNATRIAKVNTTQFDWPGTSFTLHFTNTKTIAVRLKGRGNFFNVFLDGFFHGVIRTSKRPKVFELCSTLNPEKEYHVQISKRTEPQVKSTLSTFKVCTLYGFIVDQNARILPCDVTYKRKFEFIGDSDTTAFGNECTVTSSGDLRPKAIFQNVYNGYACILARMFDAEAHITAWSGKGVHSNSADWGDTMPTLWKKTIASRSNSYDLESWMPDAVVINLGVNDLYPPTSSESDVATAYVEFLREIRRYRPLAHIFCIVTTLTSEFESAHVHREDISLQLEDIVKVALMEIMRIDSKIHYTRVQISEKTGPKDHMSRTHYSVSGHVQIANSVAEEIAMSTNWAMECPPTWTPHPITKESLLRVEHSHSNFGCWLQVFPMQNTPLSDLRTLLKSSQFALLALRGRLDVAASVPKAETAVKTAFIQALLIESADAHQSEYVANDSKRREFLTKFTGSTGTALVTLDRALLWTDGRYFLQAEHELCDSWTLMKAQEVNVPIVSEWIRKNVTGCLAIDPSLTSVASVRKMLTELEGSNVEVAAFANCANLVDLVWKNKPARTPSKVMLLDQRYTGRSVADKLAELRRELEKNEAQAMMLTALDDIAWLFNLRGSDIEFNPLVISYSLVDQNSATIYADIDNHGKVEQEMDGLVVIRPYDSITEEIRSYVSLHPGNRILLDPIQCNVAVFLCIPPEMRIEKRSPVLASKAVKNPTEIEGMKLAHLHDGAALVKFFAWLECEMHRNSELDEVQVADREKAFREESSDYVSLSFDTISAMGANAAIIHYKPKRHNCSKLTRDGLYLNDSGAQYCTGTTDVTRTLHFGTPTEHEKKCFTLVLKAHIAFASAIFPNKTDGVKLDALARAPLWRHGLDYRHGTAHGVGAFLNVHEKGVLASIQANPSNLPIQEGMIISNEPGYYEDGAFGIRIENIVLVKKASGVPHRSGNDTFCELETITMVPISRNLIDTNVLTEYEIQWVNAYHENVRERLTPLLTSNEDALMYLKRETSPL</sequence>
<reference evidence="12 13" key="1">
    <citation type="submission" date="2012-05" db="EMBL/GenBank/DDBJ databases">
        <title>Recombination and specialization in a pathogen metapopulation.</title>
        <authorList>
            <person name="Gardiner A."/>
            <person name="Kemen E."/>
            <person name="Schultz-Larsen T."/>
            <person name="MacLean D."/>
            <person name="Van Oosterhout C."/>
            <person name="Jones J.D.G."/>
        </authorList>
    </citation>
    <scope>NUCLEOTIDE SEQUENCE [LARGE SCALE GENOMIC DNA]</scope>
    <source>
        <strain evidence="12 13">Ac Nc2</strain>
    </source>
</reference>
<dbReference type="InterPro" id="IPR032416">
    <property type="entry name" value="Peptidase_M24_C"/>
</dbReference>
<evidence type="ECO:0000259" key="11">
    <source>
        <dbReference type="Pfam" id="PF17996"/>
    </source>
</evidence>
<evidence type="ECO:0000256" key="4">
    <source>
        <dbReference type="ARBA" id="ARBA00022801"/>
    </source>
</evidence>
<keyword evidence="3" id="KW-0479">Metal-binding</keyword>
<dbReference type="SUPFAM" id="SSF53092">
    <property type="entry name" value="Creatinase/prolidase N-terminal domain"/>
    <property type="match status" value="1"/>
</dbReference>
<evidence type="ECO:0000256" key="5">
    <source>
        <dbReference type="ARBA" id="ARBA00023211"/>
    </source>
</evidence>
<feature type="domain" description="Peptidase M24 C-terminal" evidence="10">
    <location>
        <begin position="1005"/>
        <end position="1066"/>
    </location>
</feature>
<dbReference type="Pfam" id="PF16189">
    <property type="entry name" value="Creatinase_N_2"/>
    <property type="match status" value="1"/>
</dbReference>
<organism evidence="12 13">
    <name type="scientific">Albugo candida</name>
    <dbReference type="NCBI Taxonomy" id="65357"/>
    <lineage>
        <taxon>Eukaryota</taxon>
        <taxon>Sar</taxon>
        <taxon>Stramenopiles</taxon>
        <taxon>Oomycota</taxon>
        <taxon>Peronosporomycetes</taxon>
        <taxon>Albuginales</taxon>
        <taxon>Albuginaceae</taxon>
        <taxon>Albugo</taxon>
    </lineage>
</organism>
<evidence type="ECO:0000256" key="3">
    <source>
        <dbReference type="ARBA" id="ARBA00022723"/>
    </source>
</evidence>
<protein>
    <recommendedName>
        <fullName evidence="14">Xaa-Pro aminopeptidase</fullName>
    </recommendedName>
</protein>
<gene>
    <name evidence="12" type="ORF">BN9_015370</name>
</gene>
<keyword evidence="4" id="KW-0378">Hydrolase</keyword>
<feature type="domain" description="Creatinase N-terminal" evidence="8">
    <location>
        <begin position="477"/>
        <end position="599"/>
    </location>
</feature>
<feature type="domain" description="Peptidase M24" evidence="7">
    <location>
        <begin position="774"/>
        <end position="991"/>
    </location>
</feature>
<dbReference type="InterPro" id="IPR036514">
    <property type="entry name" value="SGNH_hydro_sf"/>
</dbReference>
<evidence type="ECO:0000259" key="8">
    <source>
        <dbReference type="Pfam" id="PF01321"/>
    </source>
</evidence>
<evidence type="ECO:0000256" key="6">
    <source>
        <dbReference type="SAM" id="Coils"/>
    </source>
</evidence>
<evidence type="ECO:0000259" key="9">
    <source>
        <dbReference type="Pfam" id="PF13472"/>
    </source>
</evidence>
<dbReference type="FunFam" id="3.90.230.10:FF:000007">
    <property type="entry name" value="Xaa-Pro aminopeptidase P"/>
    <property type="match status" value="1"/>
</dbReference>
<evidence type="ECO:0008006" key="14">
    <source>
        <dbReference type="Google" id="ProtNLM"/>
    </source>
</evidence>
<dbReference type="InParanoid" id="A0A024G1M8"/>
<dbReference type="STRING" id="65357.A0A024G1M8"/>
<evidence type="ECO:0000313" key="13">
    <source>
        <dbReference type="Proteomes" id="UP000053237"/>
    </source>
</evidence>
<keyword evidence="5" id="KW-0464">Manganese</keyword>
<dbReference type="Pfam" id="PF00557">
    <property type="entry name" value="Peptidase_M24"/>
    <property type="match status" value="1"/>
</dbReference>
<dbReference type="GO" id="GO:0070006">
    <property type="term" value="F:metalloaminopeptidase activity"/>
    <property type="evidence" value="ECO:0007669"/>
    <property type="project" value="InterPro"/>
</dbReference>
<dbReference type="InterPro" id="IPR040794">
    <property type="entry name" value="CE2_N"/>
</dbReference>
<dbReference type="InterPro" id="IPR036005">
    <property type="entry name" value="Creatinase/aminopeptidase-like"/>
</dbReference>
<evidence type="ECO:0000259" key="10">
    <source>
        <dbReference type="Pfam" id="PF16188"/>
    </source>
</evidence>
<keyword evidence="6" id="KW-0175">Coiled coil</keyword>
<dbReference type="InterPro" id="IPR000994">
    <property type="entry name" value="Pept_M24"/>
</dbReference>
<name>A0A024G1M8_9STRA</name>
<dbReference type="InterPro" id="IPR029149">
    <property type="entry name" value="Creatin/AminoP/Spt16_N"/>
</dbReference>
<dbReference type="InterPro" id="IPR050422">
    <property type="entry name" value="X-Pro_aminopeptidase_P"/>
</dbReference>
<dbReference type="CDD" id="cd01831">
    <property type="entry name" value="Endoglucanase_E_like"/>
    <property type="match status" value="1"/>
</dbReference>
<dbReference type="InterPro" id="IPR013830">
    <property type="entry name" value="SGNH_hydro"/>
</dbReference>
<dbReference type="SUPFAM" id="SSF52266">
    <property type="entry name" value="SGNH hydrolase"/>
    <property type="match status" value="1"/>
</dbReference>
<evidence type="ECO:0000256" key="2">
    <source>
        <dbReference type="ARBA" id="ARBA00008766"/>
    </source>
</evidence>